<dbReference type="GO" id="GO:0045271">
    <property type="term" value="C:respiratory chain complex I"/>
    <property type="evidence" value="ECO:0007669"/>
    <property type="project" value="InterPro"/>
</dbReference>
<dbReference type="Pfam" id="PF15880">
    <property type="entry name" value="NDUFV3"/>
    <property type="match status" value="1"/>
</dbReference>
<dbReference type="InterPro" id="IPR026193">
    <property type="entry name" value="NDUFV3"/>
</dbReference>
<organism evidence="1 2">
    <name type="scientific">Cylicocyclus nassatus</name>
    <name type="common">Nematode worm</name>
    <dbReference type="NCBI Taxonomy" id="53992"/>
    <lineage>
        <taxon>Eukaryota</taxon>
        <taxon>Metazoa</taxon>
        <taxon>Ecdysozoa</taxon>
        <taxon>Nematoda</taxon>
        <taxon>Chromadorea</taxon>
        <taxon>Rhabditida</taxon>
        <taxon>Rhabditina</taxon>
        <taxon>Rhabditomorpha</taxon>
        <taxon>Strongyloidea</taxon>
        <taxon>Strongylidae</taxon>
        <taxon>Cylicocyclus</taxon>
    </lineage>
</organism>
<evidence type="ECO:0008006" key="3">
    <source>
        <dbReference type="Google" id="ProtNLM"/>
    </source>
</evidence>
<protein>
    <recommendedName>
        <fullName evidence="3">Complex I-9kD</fullName>
    </recommendedName>
</protein>
<sequence length="98" mass="11225">MNRLQAVQRLSRGFASAAPKSSTGIEHAEQFAKLGGKKPDWKLYKVQNYLNNDKYTYYQAEIELQKYRLPQPSNKKPDVLPKVKVEAAPAKPEVYKTK</sequence>
<name>A0AA36H3K5_CYLNA</name>
<dbReference type="GO" id="GO:0005739">
    <property type="term" value="C:mitochondrion"/>
    <property type="evidence" value="ECO:0007669"/>
    <property type="project" value="InterPro"/>
</dbReference>
<keyword evidence="2" id="KW-1185">Reference proteome</keyword>
<accession>A0AA36H3K5</accession>
<evidence type="ECO:0000313" key="1">
    <source>
        <dbReference type="EMBL" id="CAJ0603029.1"/>
    </source>
</evidence>
<dbReference type="EMBL" id="CATQJL010000305">
    <property type="protein sequence ID" value="CAJ0603029.1"/>
    <property type="molecule type" value="Genomic_DNA"/>
</dbReference>
<dbReference type="Proteomes" id="UP001176961">
    <property type="component" value="Unassembled WGS sequence"/>
</dbReference>
<dbReference type="AlphaFoldDB" id="A0AA36H3K5"/>
<reference evidence="1" key="1">
    <citation type="submission" date="2023-07" db="EMBL/GenBank/DDBJ databases">
        <authorList>
            <consortium name="CYATHOMIX"/>
        </authorList>
    </citation>
    <scope>NUCLEOTIDE SEQUENCE</scope>
    <source>
        <strain evidence="1">N/A</strain>
    </source>
</reference>
<gene>
    <name evidence="1" type="ORF">CYNAS_LOCUS15012</name>
</gene>
<comment type="caution">
    <text evidence="1">The sequence shown here is derived from an EMBL/GenBank/DDBJ whole genome shotgun (WGS) entry which is preliminary data.</text>
</comment>
<proteinExistence type="predicted"/>
<evidence type="ECO:0000313" key="2">
    <source>
        <dbReference type="Proteomes" id="UP001176961"/>
    </source>
</evidence>